<dbReference type="SUPFAM" id="SSF53213">
    <property type="entry name" value="LigB-like"/>
    <property type="match status" value="1"/>
</dbReference>
<name>A0A2C9ZIX9_9ACTN</name>
<dbReference type="Proteomes" id="UP000194632">
    <property type="component" value="Unassembled WGS sequence"/>
</dbReference>
<dbReference type="EMBL" id="NGFO01000024">
    <property type="protein sequence ID" value="OUC77081.1"/>
    <property type="molecule type" value="Genomic_DNA"/>
</dbReference>
<dbReference type="AlphaFoldDB" id="A0A2C9ZIX9"/>
<evidence type="ECO:0000313" key="2">
    <source>
        <dbReference type="Proteomes" id="UP000194632"/>
    </source>
</evidence>
<dbReference type="Gene3D" id="3.40.830.10">
    <property type="entry name" value="LigB-like"/>
    <property type="match status" value="1"/>
</dbReference>
<keyword evidence="2" id="KW-1185">Reference proteome</keyword>
<dbReference type="RefSeq" id="WP_086536775.1">
    <property type="nucleotide sequence ID" value="NZ_NGFO01000024.1"/>
</dbReference>
<gene>
    <name evidence="1" type="ORF">CA982_18710</name>
</gene>
<accession>A0A2C9ZIX9</accession>
<dbReference type="STRING" id="417102.CA982_18710"/>
<organism evidence="1 2">
    <name type="scientific">Gordonia lacunae</name>
    <dbReference type="NCBI Taxonomy" id="417102"/>
    <lineage>
        <taxon>Bacteria</taxon>
        <taxon>Bacillati</taxon>
        <taxon>Actinomycetota</taxon>
        <taxon>Actinomycetes</taxon>
        <taxon>Mycobacteriales</taxon>
        <taxon>Gordoniaceae</taxon>
        <taxon>Gordonia</taxon>
    </lineage>
</organism>
<proteinExistence type="predicted"/>
<sequence>MLAALVFVPSAPLLVPELAGPAASDTQPVRRAVFDAVAAARELGIDRWVALGTADAATAGRVCEPVRGTFARFGVDVPVATDTVTPTAAGSPTVTAADNALDGTTPRMSLSVLIAGWVAERMSLGPLHVCSVGSTTPPADCAALGAELSAPLEEGTERVAVLVVGDGSTALTDKAPGGGRRESAVALNDAVVAALGSADTSALAALDPQQCDVEGVGGRVAWQVAAGLVGDRRARGALDFADAPFGVGYVVATWTVEHGGRDR</sequence>
<dbReference type="OrthoDB" id="4543339at2"/>
<reference evidence="1 2" key="1">
    <citation type="submission" date="2017-05" db="EMBL/GenBank/DDBJ databases">
        <title>Biotechnological potential of actinobacteria isolated from South African environments.</title>
        <authorList>
            <person name="Le Roes-Hill M."/>
            <person name="Prins A."/>
            <person name="Durrell K.A."/>
        </authorList>
    </citation>
    <scope>NUCLEOTIDE SEQUENCE [LARGE SCALE GENOMIC DNA]</scope>
    <source>
        <strain evidence="1">BS2</strain>
    </source>
</reference>
<evidence type="ECO:0000313" key="1">
    <source>
        <dbReference type="EMBL" id="OUC77081.1"/>
    </source>
</evidence>
<comment type="caution">
    <text evidence="1">The sequence shown here is derived from an EMBL/GenBank/DDBJ whole genome shotgun (WGS) entry which is preliminary data.</text>
</comment>
<protein>
    <submittedName>
        <fullName evidence="1">Uncharacterized protein</fullName>
    </submittedName>
</protein>